<dbReference type="EMBL" id="SKFG01000001">
    <property type="protein sequence ID" value="TCZ81069.1"/>
    <property type="molecule type" value="Genomic_DNA"/>
</dbReference>
<dbReference type="Proteomes" id="UP000295418">
    <property type="component" value="Unassembled WGS sequence"/>
</dbReference>
<evidence type="ECO:0000313" key="1">
    <source>
        <dbReference type="EMBL" id="TCZ81069.1"/>
    </source>
</evidence>
<sequence length="189" mass="21294">MSLDKDLQYREIITKAICGKGRKFSHVSHTVTPTHAPTSILGAWIINNQYEAVKSGGDSVEVVGTYDINIWYSYDRNTKTDVAKETISYVDVVPLSYLDRRHRASTAEVSSLATQEPNCVEANVSSGGRVVIRVEREFQVEMIAETKVCVVVKANYYDDLEDKTIDFDDHTAMGDYEDLDPDLIEDEFN</sequence>
<evidence type="ECO:0000313" key="2">
    <source>
        <dbReference type="Proteomes" id="UP000295418"/>
    </source>
</evidence>
<keyword evidence="1" id="KW-0946">Virion</keyword>
<dbReference type="InterPro" id="IPR018901">
    <property type="entry name" value="Spore_coat_CotE"/>
</dbReference>
<dbReference type="Pfam" id="PF10628">
    <property type="entry name" value="CotE"/>
    <property type="match status" value="1"/>
</dbReference>
<dbReference type="AlphaFoldDB" id="A0A4R4ELZ9"/>
<dbReference type="RefSeq" id="WP_132415996.1">
    <property type="nucleotide sequence ID" value="NZ_SKFG01000001.1"/>
</dbReference>
<accession>A0A4R4ELZ9</accession>
<keyword evidence="2" id="KW-1185">Reference proteome</keyword>
<reference evidence="1 2" key="1">
    <citation type="submission" date="2019-03" db="EMBL/GenBank/DDBJ databases">
        <authorList>
            <person name="Kim M.K.M."/>
        </authorList>
    </citation>
    <scope>NUCLEOTIDE SEQUENCE [LARGE SCALE GENOMIC DNA]</scope>
    <source>
        <strain evidence="1 2">18JY21-1</strain>
    </source>
</reference>
<comment type="caution">
    <text evidence="1">The sequence shown here is derived from an EMBL/GenBank/DDBJ whole genome shotgun (WGS) entry which is preliminary data.</text>
</comment>
<protein>
    <submittedName>
        <fullName evidence="1">Outer spore coat protein CotE</fullName>
    </submittedName>
</protein>
<organism evidence="1 2">
    <name type="scientific">Paenibacillus albiflavus</name>
    <dbReference type="NCBI Taxonomy" id="2545760"/>
    <lineage>
        <taxon>Bacteria</taxon>
        <taxon>Bacillati</taxon>
        <taxon>Bacillota</taxon>
        <taxon>Bacilli</taxon>
        <taxon>Bacillales</taxon>
        <taxon>Paenibacillaceae</taxon>
        <taxon>Paenibacillus</taxon>
    </lineage>
</organism>
<dbReference type="OrthoDB" id="2374983at2"/>
<gene>
    <name evidence="1" type="primary">cotE</name>
    <name evidence="1" type="ORF">E0485_01955</name>
</gene>
<proteinExistence type="predicted"/>
<keyword evidence="1" id="KW-0167">Capsid protein</keyword>
<name>A0A4R4ELZ9_9BACL</name>